<sequence length="49" mass="5739">MRGKGWQLSWPMPFTSNFTQNLHNKVFLYVQSLMLQIAVLGDFVHKICI</sequence>
<name>A0A329E609_VIBDI</name>
<accession>A0A329E609</accession>
<proteinExistence type="predicted"/>
<reference evidence="1 2" key="1">
    <citation type="submission" date="2018-06" db="EMBL/GenBank/DDBJ databases">
        <title>Freshwater and sediment microbial communities from various areas in North America, analyzing microbe dynamics in response to fracking.</title>
        <authorList>
            <person name="Lamendella R."/>
        </authorList>
    </citation>
    <scope>NUCLEOTIDE SEQUENCE [LARGE SCALE GENOMIC DNA]</scope>
    <source>
        <strain evidence="1 2">99A</strain>
    </source>
</reference>
<protein>
    <submittedName>
        <fullName evidence="1">Uncharacterized protein</fullName>
    </submittedName>
</protein>
<evidence type="ECO:0000313" key="1">
    <source>
        <dbReference type="EMBL" id="RAS59317.1"/>
    </source>
</evidence>
<comment type="caution">
    <text evidence="1">The sequence shown here is derived from an EMBL/GenBank/DDBJ whole genome shotgun (WGS) entry which is preliminary data.</text>
</comment>
<dbReference type="AlphaFoldDB" id="A0A329E609"/>
<evidence type="ECO:0000313" key="2">
    <source>
        <dbReference type="Proteomes" id="UP000248729"/>
    </source>
</evidence>
<dbReference type="Proteomes" id="UP000248729">
    <property type="component" value="Unassembled WGS sequence"/>
</dbReference>
<dbReference type="EMBL" id="QLTR01000028">
    <property type="protein sequence ID" value="RAS59317.1"/>
    <property type="molecule type" value="Genomic_DNA"/>
</dbReference>
<gene>
    <name evidence="1" type="ORF">DET48_12850</name>
</gene>
<organism evidence="1 2">
    <name type="scientific">Vibrio diazotrophicus</name>
    <dbReference type="NCBI Taxonomy" id="685"/>
    <lineage>
        <taxon>Bacteria</taxon>
        <taxon>Pseudomonadati</taxon>
        <taxon>Pseudomonadota</taxon>
        <taxon>Gammaproteobacteria</taxon>
        <taxon>Vibrionales</taxon>
        <taxon>Vibrionaceae</taxon>
        <taxon>Vibrio</taxon>
    </lineage>
</organism>